<feature type="non-terminal residue" evidence="3">
    <location>
        <position position="73"/>
    </location>
</feature>
<organism evidence="3">
    <name type="scientific">marine metagenome</name>
    <dbReference type="NCBI Taxonomy" id="408172"/>
    <lineage>
        <taxon>unclassified sequences</taxon>
        <taxon>metagenomes</taxon>
        <taxon>ecological metagenomes</taxon>
    </lineage>
</organism>
<accession>A0A382US85</accession>
<sequence>MVPRTDDTQVADNKMYRPPQQEEAQITLDEVIERLRNSMPKIPGLGGSGSFGLILAVLIVVAIVWSATGFYTV</sequence>
<reference evidence="3" key="1">
    <citation type="submission" date="2018-05" db="EMBL/GenBank/DDBJ databases">
        <authorList>
            <person name="Lanie J.A."/>
            <person name="Ng W.-L."/>
            <person name="Kazmierczak K.M."/>
            <person name="Andrzejewski T.M."/>
            <person name="Davidsen T.M."/>
            <person name="Wayne K.J."/>
            <person name="Tettelin H."/>
            <person name="Glass J.I."/>
            <person name="Rusch D."/>
            <person name="Podicherti R."/>
            <person name="Tsui H.-C.T."/>
            <person name="Winkler M.E."/>
        </authorList>
    </citation>
    <scope>NUCLEOTIDE SEQUENCE</scope>
</reference>
<keyword evidence="2" id="KW-0812">Transmembrane</keyword>
<gene>
    <name evidence="3" type="ORF">METZ01_LOCUS389983</name>
</gene>
<evidence type="ECO:0000256" key="2">
    <source>
        <dbReference type="SAM" id="Phobius"/>
    </source>
</evidence>
<dbReference type="AlphaFoldDB" id="A0A382US85"/>
<evidence type="ECO:0000313" key="3">
    <source>
        <dbReference type="EMBL" id="SVD37129.1"/>
    </source>
</evidence>
<keyword evidence="2" id="KW-1133">Transmembrane helix</keyword>
<dbReference type="EMBL" id="UINC01146420">
    <property type="protein sequence ID" value="SVD37129.1"/>
    <property type="molecule type" value="Genomic_DNA"/>
</dbReference>
<name>A0A382US85_9ZZZZ</name>
<feature type="transmembrane region" description="Helical" evidence="2">
    <location>
        <begin position="44"/>
        <end position="67"/>
    </location>
</feature>
<evidence type="ECO:0000256" key="1">
    <source>
        <dbReference type="SAM" id="MobiDB-lite"/>
    </source>
</evidence>
<protein>
    <submittedName>
        <fullName evidence="3">Uncharacterized protein</fullName>
    </submittedName>
</protein>
<keyword evidence="2" id="KW-0472">Membrane</keyword>
<feature type="region of interest" description="Disordered" evidence="1">
    <location>
        <begin position="1"/>
        <end position="22"/>
    </location>
</feature>
<proteinExistence type="predicted"/>